<reference evidence="1" key="1">
    <citation type="submission" date="2022-04" db="EMBL/GenBank/DDBJ databases">
        <title>Genome of the entomopathogenic fungus Entomophthora muscae.</title>
        <authorList>
            <person name="Elya C."/>
            <person name="Lovett B.R."/>
            <person name="Lee E."/>
            <person name="Macias A.M."/>
            <person name="Hajek A.E."/>
            <person name="De Bivort B.L."/>
            <person name="Kasson M.T."/>
            <person name="De Fine Licht H.H."/>
            <person name="Stajich J.E."/>
        </authorList>
    </citation>
    <scope>NUCLEOTIDE SEQUENCE</scope>
    <source>
        <strain evidence="1">Berkeley</strain>
    </source>
</reference>
<keyword evidence="2" id="KW-1185">Reference proteome</keyword>
<protein>
    <submittedName>
        <fullName evidence="1">Uncharacterized protein</fullName>
    </submittedName>
</protein>
<evidence type="ECO:0000313" key="2">
    <source>
        <dbReference type="Proteomes" id="UP001165960"/>
    </source>
</evidence>
<sequence>MNTLPSITMLLSDNHALFATEPLALTRSLEDNFQLSRFKLDFSVLTTLEKTPPRHRMSPYQTGCLEVSFKASHFPSRDCRQFMALHLQLSARKVQVWFQNKRQKYRTHHIPLPLVSLV</sequence>
<proteinExistence type="predicted"/>
<accession>A0ACC2TZN0</accession>
<comment type="caution">
    <text evidence="1">The sequence shown here is derived from an EMBL/GenBank/DDBJ whole genome shotgun (WGS) entry which is preliminary data.</text>
</comment>
<organism evidence="1 2">
    <name type="scientific">Entomophthora muscae</name>
    <dbReference type="NCBI Taxonomy" id="34485"/>
    <lineage>
        <taxon>Eukaryota</taxon>
        <taxon>Fungi</taxon>
        <taxon>Fungi incertae sedis</taxon>
        <taxon>Zoopagomycota</taxon>
        <taxon>Entomophthoromycotina</taxon>
        <taxon>Entomophthoromycetes</taxon>
        <taxon>Entomophthorales</taxon>
        <taxon>Entomophthoraceae</taxon>
        <taxon>Entomophthora</taxon>
    </lineage>
</organism>
<evidence type="ECO:0000313" key="1">
    <source>
        <dbReference type="EMBL" id="KAJ9080092.1"/>
    </source>
</evidence>
<name>A0ACC2TZN0_9FUNG</name>
<dbReference type="EMBL" id="QTSX02001604">
    <property type="protein sequence ID" value="KAJ9080092.1"/>
    <property type="molecule type" value="Genomic_DNA"/>
</dbReference>
<gene>
    <name evidence="1" type="ORF">DSO57_1028702</name>
</gene>
<dbReference type="Proteomes" id="UP001165960">
    <property type="component" value="Unassembled WGS sequence"/>
</dbReference>